<reference evidence="1" key="1">
    <citation type="submission" date="2014-09" db="EMBL/GenBank/DDBJ databases">
        <authorList>
            <person name="Magalhaes I.L.F."/>
            <person name="Oliveira U."/>
            <person name="Santos F.R."/>
            <person name="Vidigal T.H.D.A."/>
            <person name="Brescovit A.D."/>
            <person name="Santos A.J."/>
        </authorList>
    </citation>
    <scope>NUCLEOTIDE SEQUENCE</scope>
    <source>
        <tissue evidence="1">Shoot tissue taken approximately 20 cm above the soil surface</tissue>
    </source>
</reference>
<evidence type="ECO:0000313" key="1">
    <source>
        <dbReference type="EMBL" id="JAD25541.1"/>
    </source>
</evidence>
<protein>
    <submittedName>
        <fullName evidence="1">Uncharacterized protein</fullName>
    </submittedName>
</protein>
<accession>A0A0A8YHS1</accession>
<reference evidence="1" key="2">
    <citation type="journal article" date="2015" name="Data Brief">
        <title>Shoot transcriptome of the giant reed, Arundo donax.</title>
        <authorList>
            <person name="Barrero R.A."/>
            <person name="Guerrero F.D."/>
            <person name="Moolhuijzen P."/>
            <person name="Goolsby J.A."/>
            <person name="Tidwell J."/>
            <person name="Bellgard S.E."/>
            <person name="Bellgard M.I."/>
        </authorList>
    </citation>
    <scope>NUCLEOTIDE SEQUENCE</scope>
    <source>
        <tissue evidence="1">Shoot tissue taken approximately 20 cm above the soil surface</tissue>
    </source>
</reference>
<organism evidence="1">
    <name type="scientific">Arundo donax</name>
    <name type="common">Giant reed</name>
    <name type="synonym">Donax arundinaceus</name>
    <dbReference type="NCBI Taxonomy" id="35708"/>
    <lineage>
        <taxon>Eukaryota</taxon>
        <taxon>Viridiplantae</taxon>
        <taxon>Streptophyta</taxon>
        <taxon>Embryophyta</taxon>
        <taxon>Tracheophyta</taxon>
        <taxon>Spermatophyta</taxon>
        <taxon>Magnoliopsida</taxon>
        <taxon>Liliopsida</taxon>
        <taxon>Poales</taxon>
        <taxon>Poaceae</taxon>
        <taxon>PACMAD clade</taxon>
        <taxon>Arundinoideae</taxon>
        <taxon>Arundineae</taxon>
        <taxon>Arundo</taxon>
    </lineage>
</organism>
<dbReference type="AlphaFoldDB" id="A0A0A8YHS1"/>
<name>A0A0A8YHS1_ARUDO</name>
<sequence>MAARQALFPLFHNQSHTQSMTGLQYI</sequence>
<dbReference type="EMBL" id="GBRH01272354">
    <property type="protein sequence ID" value="JAD25541.1"/>
    <property type="molecule type" value="Transcribed_RNA"/>
</dbReference>
<proteinExistence type="predicted"/>